<organism evidence="1 2">
    <name type="scientific">Ferrovibrio terrae</name>
    <dbReference type="NCBI Taxonomy" id="2594003"/>
    <lineage>
        <taxon>Bacteria</taxon>
        <taxon>Pseudomonadati</taxon>
        <taxon>Pseudomonadota</taxon>
        <taxon>Alphaproteobacteria</taxon>
        <taxon>Rhodospirillales</taxon>
        <taxon>Rhodospirillaceae</taxon>
        <taxon>Ferrovibrio</taxon>
    </lineage>
</organism>
<dbReference type="KEGG" id="fer:FNB15_16650"/>
<evidence type="ECO:0000313" key="1">
    <source>
        <dbReference type="EMBL" id="QDO98802.1"/>
    </source>
</evidence>
<name>A0A516H4W1_9PROT</name>
<accession>A0A516H4W1</accession>
<evidence type="ECO:0008006" key="3">
    <source>
        <dbReference type="Google" id="ProtNLM"/>
    </source>
</evidence>
<gene>
    <name evidence="1" type="ORF">FNB15_16650</name>
</gene>
<dbReference type="PANTHER" id="PTHR21192">
    <property type="entry name" value="NUCLEAR PROTEIN E3-3"/>
    <property type="match status" value="1"/>
</dbReference>
<sequence length="124" mass="13232">MDLLPHIPADRQVINAYGDGGFRISGKHWTESVLVFPGQTLAWGIPDIKAMTLESLEPVFAAGTDVEILLLGCGPSMVFIDKALRAAVRGKGPVIETLDTGAACRTYNLLMGESRRVAAALIPV</sequence>
<proteinExistence type="predicted"/>
<reference evidence="1 2" key="1">
    <citation type="submission" date="2019-07" db="EMBL/GenBank/DDBJ databases">
        <title>Genome sequencing for Ferrovibrio sp. K5.</title>
        <authorList>
            <person name="Park S.-J."/>
        </authorList>
    </citation>
    <scope>NUCLEOTIDE SEQUENCE [LARGE SCALE GENOMIC DNA]</scope>
    <source>
        <strain evidence="1 2">K5</strain>
    </source>
</reference>
<dbReference type="InterPro" id="IPR036748">
    <property type="entry name" value="MTH938-like_sf"/>
</dbReference>
<dbReference type="AlphaFoldDB" id="A0A516H4W1"/>
<dbReference type="Gene3D" id="3.40.1230.10">
    <property type="entry name" value="MTH938-like"/>
    <property type="match status" value="1"/>
</dbReference>
<protein>
    <recommendedName>
        <fullName evidence="3">Xcc1710-like domain-containing protein</fullName>
    </recommendedName>
</protein>
<dbReference type="EMBL" id="CP041636">
    <property type="protein sequence ID" value="QDO98802.1"/>
    <property type="molecule type" value="Genomic_DNA"/>
</dbReference>
<evidence type="ECO:0000313" key="2">
    <source>
        <dbReference type="Proteomes" id="UP000317496"/>
    </source>
</evidence>
<keyword evidence="2" id="KW-1185">Reference proteome</keyword>
<dbReference type="SUPFAM" id="SSF64076">
    <property type="entry name" value="MTH938-like"/>
    <property type="match status" value="1"/>
</dbReference>
<dbReference type="CDD" id="cd00248">
    <property type="entry name" value="Mth938-like"/>
    <property type="match status" value="1"/>
</dbReference>
<dbReference type="Pfam" id="PF04430">
    <property type="entry name" value="DUF498"/>
    <property type="match status" value="1"/>
</dbReference>
<dbReference type="Proteomes" id="UP000317496">
    <property type="component" value="Chromosome"/>
</dbReference>
<dbReference type="OrthoDB" id="7351393at2"/>
<dbReference type="RefSeq" id="WP_144069783.1">
    <property type="nucleotide sequence ID" value="NZ_CP041636.1"/>
</dbReference>
<dbReference type="InterPro" id="IPR007523">
    <property type="entry name" value="NDUFAF3/AAMDC"/>
</dbReference>
<dbReference type="PANTHER" id="PTHR21192:SF2">
    <property type="entry name" value="NADH DEHYDROGENASE [UBIQUINONE] 1 ALPHA SUBCOMPLEX ASSEMBLY FACTOR 3"/>
    <property type="match status" value="1"/>
</dbReference>